<reference evidence="2" key="2">
    <citation type="journal article" date="2015" name="Genome Announc.">
        <title>Draft Genome Sequence of Filamentous Marine Cyanobacterium Lyngbya confervoides Strain BDU141951.</title>
        <authorList>
            <person name="Chandrababunaidu M.M."/>
            <person name="Sen D."/>
            <person name="Tripathy S."/>
        </authorList>
    </citation>
    <scope>NUCLEOTIDE SEQUENCE</scope>
    <source>
        <strain evidence="2">BDU141951</strain>
    </source>
</reference>
<dbReference type="AlphaFoldDB" id="A0A8T6QM85"/>
<keyword evidence="1" id="KW-0472">Membrane</keyword>
<accession>A0A8T6QM85</accession>
<sequence length="58" mass="6269">MNRLLIGIGTFLGSTMGSYFPVLWGGSLLSLSSIFFGMIGGILGIIFAYRLSKYLGFI</sequence>
<evidence type="ECO:0000313" key="2">
    <source>
        <dbReference type="EMBL" id="NEV66457.1"/>
    </source>
</evidence>
<keyword evidence="1" id="KW-0812">Transmembrane</keyword>
<dbReference type="EMBL" id="JTHE02000003">
    <property type="protein sequence ID" value="NEV66457.1"/>
    <property type="molecule type" value="Genomic_DNA"/>
</dbReference>
<organism evidence="2">
    <name type="scientific">Lyngbya confervoides BDU141951</name>
    <dbReference type="NCBI Taxonomy" id="1574623"/>
    <lineage>
        <taxon>Bacteria</taxon>
        <taxon>Bacillati</taxon>
        <taxon>Cyanobacteriota</taxon>
        <taxon>Cyanophyceae</taxon>
        <taxon>Oscillatoriophycideae</taxon>
        <taxon>Oscillatoriales</taxon>
        <taxon>Microcoleaceae</taxon>
        <taxon>Lyngbya</taxon>
    </lineage>
</organism>
<reference evidence="2" key="3">
    <citation type="submission" date="2020-02" db="EMBL/GenBank/DDBJ databases">
        <authorList>
            <person name="Sarangi A.N."/>
            <person name="Ghosh S."/>
            <person name="Mukherjee M."/>
            <person name="Tripathy S."/>
        </authorList>
    </citation>
    <scope>NUCLEOTIDE SEQUENCE</scope>
    <source>
        <strain evidence="2">BDU141951</strain>
    </source>
</reference>
<protein>
    <submittedName>
        <fullName evidence="2">Uncharacterized protein</fullName>
    </submittedName>
</protein>
<feature type="transmembrane region" description="Helical" evidence="1">
    <location>
        <begin position="27"/>
        <end position="49"/>
    </location>
</feature>
<name>A0A8T6QM85_9CYAN</name>
<proteinExistence type="predicted"/>
<keyword evidence="1" id="KW-1133">Transmembrane helix</keyword>
<reference evidence="2" key="1">
    <citation type="submission" date="2014-11" db="EMBL/GenBank/DDBJ databases">
        <authorList>
            <person name="Malar M.C."/>
            <person name="Sen D."/>
            <person name="Tripathy S."/>
        </authorList>
    </citation>
    <scope>NUCLEOTIDE SEQUENCE</scope>
    <source>
        <strain evidence="2">BDU141951</strain>
    </source>
</reference>
<gene>
    <name evidence="2" type="ORF">QQ91_004955</name>
</gene>
<comment type="caution">
    <text evidence="2">The sequence shown here is derived from an EMBL/GenBank/DDBJ whole genome shotgun (WGS) entry which is preliminary data.</text>
</comment>
<evidence type="ECO:0000256" key="1">
    <source>
        <dbReference type="SAM" id="Phobius"/>
    </source>
</evidence>